<reference evidence="2 3" key="2">
    <citation type="submission" date="2019-04" db="EMBL/GenBank/DDBJ databases">
        <title>The genome sequence of big-headed turtle.</title>
        <authorList>
            <person name="Gong S."/>
        </authorList>
    </citation>
    <scope>NUCLEOTIDE SEQUENCE [LARGE SCALE GENOMIC DNA]</scope>
    <source>
        <strain evidence="2">DO16091913</strain>
        <tissue evidence="2">Muscle</tissue>
    </source>
</reference>
<keyword evidence="3" id="KW-1185">Reference proteome</keyword>
<name>A0A4D9EQH4_9SAUR</name>
<dbReference type="EMBL" id="QXTE01000051">
    <property type="protein sequence ID" value="TFK09618.1"/>
    <property type="molecule type" value="Genomic_DNA"/>
</dbReference>
<sequence>MEATFVFPAFAQVLGSVKEKGINRGKNAPGAEVLVPPPSGTRTAPKETASMGSSFGNPDIMFFIGFLNLVFRKNGDIS</sequence>
<evidence type="ECO:0000313" key="2">
    <source>
        <dbReference type="EMBL" id="TFK09618.1"/>
    </source>
</evidence>
<reference evidence="2 3" key="1">
    <citation type="submission" date="2019-04" db="EMBL/GenBank/DDBJ databases">
        <title>Draft genome of the big-headed turtle Platysternon megacephalum.</title>
        <authorList>
            <person name="Gong S."/>
        </authorList>
    </citation>
    <scope>NUCLEOTIDE SEQUENCE [LARGE SCALE GENOMIC DNA]</scope>
    <source>
        <strain evidence="2">DO16091913</strain>
        <tissue evidence="2">Muscle</tissue>
    </source>
</reference>
<dbReference type="AlphaFoldDB" id="A0A4D9EQH4"/>
<feature type="region of interest" description="Disordered" evidence="1">
    <location>
        <begin position="25"/>
        <end position="54"/>
    </location>
</feature>
<evidence type="ECO:0000256" key="1">
    <source>
        <dbReference type="SAM" id="MobiDB-lite"/>
    </source>
</evidence>
<proteinExistence type="predicted"/>
<comment type="caution">
    <text evidence="2">The sequence shown here is derived from an EMBL/GenBank/DDBJ whole genome shotgun (WGS) entry which is preliminary data.</text>
</comment>
<protein>
    <submittedName>
        <fullName evidence="2">Uncharacterized protein</fullName>
    </submittedName>
</protein>
<gene>
    <name evidence="2" type="ORF">DR999_PMT07426</name>
</gene>
<organism evidence="2 3">
    <name type="scientific">Platysternon megacephalum</name>
    <name type="common">big-headed turtle</name>
    <dbReference type="NCBI Taxonomy" id="55544"/>
    <lineage>
        <taxon>Eukaryota</taxon>
        <taxon>Metazoa</taxon>
        <taxon>Chordata</taxon>
        <taxon>Craniata</taxon>
        <taxon>Vertebrata</taxon>
        <taxon>Euteleostomi</taxon>
        <taxon>Archelosauria</taxon>
        <taxon>Testudinata</taxon>
        <taxon>Testudines</taxon>
        <taxon>Cryptodira</taxon>
        <taxon>Durocryptodira</taxon>
        <taxon>Testudinoidea</taxon>
        <taxon>Platysternidae</taxon>
        <taxon>Platysternon</taxon>
    </lineage>
</organism>
<evidence type="ECO:0000313" key="3">
    <source>
        <dbReference type="Proteomes" id="UP000297703"/>
    </source>
</evidence>
<dbReference type="Proteomes" id="UP000297703">
    <property type="component" value="Unassembled WGS sequence"/>
</dbReference>
<accession>A0A4D9EQH4</accession>